<keyword evidence="3" id="KW-1185">Reference proteome</keyword>
<keyword evidence="1" id="KW-1133">Transmembrane helix</keyword>
<proteinExistence type="predicted"/>
<evidence type="ECO:0000256" key="1">
    <source>
        <dbReference type="SAM" id="Phobius"/>
    </source>
</evidence>
<feature type="transmembrane region" description="Helical" evidence="1">
    <location>
        <begin position="43"/>
        <end position="64"/>
    </location>
</feature>
<name>A0ABW8J3V7_9GAMM</name>
<keyword evidence="1" id="KW-0812">Transmembrane</keyword>
<evidence type="ECO:0008006" key="4">
    <source>
        <dbReference type="Google" id="ProtNLM"/>
    </source>
</evidence>
<accession>A0ABW8J3V7</accession>
<evidence type="ECO:0000313" key="3">
    <source>
        <dbReference type="Proteomes" id="UP001620339"/>
    </source>
</evidence>
<keyword evidence="1" id="KW-0472">Membrane</keyword>
<organism evidence="2 3">
    <name type="scientific">Rhodanobacter hydrolyticus</name>
    <dbReference type="NCBI Taxonomy" id="2250595"/>
    <lineage>
        <taxon>Bacteria</taxon>
        <taxon>Pseudomonadati</taxon>
        <taxon>Pseudomonadota</taxon>
        <taxon>Gammaproteobacteria</taxon>
        <taxon>Lysobacterales</taxon>
        <taxon>Rhodanobacteraceae</taxon>
        <taxon>Rhodanobacter</taxon>
    </lineage>
</organism>
<reference evidence="2 3" key="1">
    <citation type="submission" date="2020-10" db="EMBL/GenBank/DDBJ databases">
        <title>Phylogeny of dyella-like bacteria.</title>
        <authorList>
            <person name="Fu J."/>
        </authorList>
    </citation>
    <scope>NUCLEOTIDE SEQUENCE [LARGE SCALE GENOMIC DNA]</scope>
    <source>
        <strain evidence="2 3">KACC 19113</strain>
    </source>
</reference>
<protein>
    <recommendedName>
        <fullName evidence="4">Integral membrane protein</fullName>
    </recommendedName>
</protein>
<dbReference type="RefSeq" id="WP_404613023.1">
    <property type="nucleotide sequence ID" value="NZ_JADIKK010000008.1"/>
</dbReference>
<evidence type="ECO:0000313" key="2">
    <source>
        <dbReference type="EMBL" id="MFK2876971.1"/>
    </source>
</evidence>
<dbReference type="EMBL" id="JADIKK010000008">
    <property type="protein sequence ID" value="MFK2876971.1"/>
    <property type="molecule type" value="Genomic_DNA"/>
</dbReference>
<comment type="caution">
    <text evidence="2">The sequence shown here is derived from an EMBL/GenBank/DDBJ whole genome shotgun (WGS) entry which is preliminary data.</text>
</comment>
<dbReference type="Proteomes" id="UP001620339">
    <property type="component" value="Unassembled WGS sequence"/>
</dbReference>
<gene>
    <name evidence="2" type="ORF">ISP25_07830</name>
</gene>
<sequence>MSKVGTLFVWAGVALVAIGVRGIVVKSLTDGWRLGPKTTYTGIAAVWAGIAYVIGGLLFIWLGIKVYG</sequence>